<dbReference type="OrthoDB" id="3896938at2"/>
<feature type="domain" description="Methyltransferase type 11" evidence="1">
    <location>
        <begin position="44"/>
        <end position="137"/>
    </location>
</feature>
<dbReference type="PANTHER" id="PTHR43861:SF6">
    <property type="entry name" value="METHYLTRANSFERASE TYPE 11"/>
    <property type="match status" value="1"/>
</dbReference>
<dbReference type="SUPFAM" id="SSF53335">
    <property type="entry name" value="S-adenosyl-L-methionine-dependent methyltransferases"/>
    <property type="match status" value="1"/>
</dbReference>
<proteinExistence type="predicted"/>
<gene>
    <name evidence="2" type="ORF">ASU31_12650</name>
</gene>
<dbReference type="STRING" id="687842.ASU31_12650"/>
<dbReference type="GO" id="GO:0008757">
    <property type="term" value="F:S-adenosylmethionine-dependent methyltransferase activity"/>
    <property type="evidence" value="ECO:0007669"/>
    <property type="project" value="InterPro"/>
</dbReference>
<accession>A0A0T5VQJ8</accession>
<dbReference type="InterPro" id="IPR029063">
    <property type="entry name" value="SAM-dependent_MTases_sf"/>
</dbReference>
<dbReference type="PANTHER" id="PTHR43861">
    <property type="entry name" value="TRANS-ACONITATE 2-METHYLTRANSFERASE-RELATED"/>
    <property type="match status" value="1"/>
</dbReference>
<dbReference type="CDD" id="cd02440">
    <property type="entry name" value="AdoMet_MTases"/>
    <property type="match status" value="1"/>
</dbReference>
<dbReference type="Pfam" id="PF08241">
    <property type="entry name" value="Methyltransf_11"/>
    <property type="match status" value="1"/>
</dbReference>
<name>A0A0T5VQJ8_9SPHI</name>
<keyword evidence="3" id="KW-1185">Reference proteome</keyword>
<evidence type="ECO:0000313" key="3">
    <source>
        <dbReference type="Proteomes" id="UP000051950"/>
    </source>
</evidence>
<reference evidence="2 3" key="1">
    <citation type="submission" date="2015-11" db="EMBL/GenBank/DDBJ databases">
        <title>Sequence of Pedobacter ginsenosidimutans.</title>
        <authorList>
            <person name="Carson E."/>
            <person name="Keyser V."/>
            <person name="Newman J."/>
            <person name="Miller J."/>
        </authorList>
    </citation>
    <scope>NUCLEOTIDE SEQUENCE [LARGE SCALE GENOMIC DNA]</scope>
    <source>
        <strain evidence="2 3">KACC 14530</strain>
    </source>
</reference>
<evidence type="ECO:0000259" key="1">
    <source>
        <dbReference type="Pfam" id="PF08241"/>
    </source>
</evidence>
<evidence type="ECO:0000313" key="2">
    <source>
        <dbReference type="EMBL" id="KRT15828.1"/>
    </source>
</evidence>
<protein>
    <recommendedName>
        <fullName evidence="1">Methyltransferase type 11 domain-containing protein</fullName>
    </recommendedName>
</protein>
<dbReference type="Gene3D" id="3.40.50.150">
    <property type="entry name" value="Vaccinia Virus protein VP39"/>
    <property type="match status" value="1"/>
</dbReference>
<organism evidence="2 3">
    <name type="scientific">Pedobacter ginsenosidimutans</name>
    <dbReference type="NCBI Taxonomy" id="687842"/>
    <lineage>
        <taxon>Bacteria</taxon>
        <taxon>Pseudomonadati</taxon>
        <taxon>Bacteroidota</taxon>
        <taxon>Sphingobacteriia</taxon>
        <taxon>Sphingobacteriales</taxon>
        <taxon>Sphingobacteriaceae</taxon>
        <taxon>Pedobacter</taxon>
    </lineage>
</organism>
<dbReference type="AlphaFoldDB" id="A0A0T5VQJ8"/>
<sequence length="279" mass="32182">MLNSNQKLKFTGERLTTLLEDGIMVEHLHRYAIAESFIQDKVVLDIASGEGYGAYLMSKFAKNVVGVDISEEAVTHSNAKYKSNKLVYKVGSTSNIPLEDLSMDVIVSFETIEHHDKHLEMLQEFKRVLKKDGLLIISSPDKLYYSDIPHYRNPFHVKELYEQEFVNLIKGFFTKTIFLNQRCVSGSLIVKQDIGSDLIQYEGDYKSINYNLPFTHTYNIALASDTEIKNITSSIFESNLYYEYLKGQHIVDKYINSTTWKVGRVILFPFFLIKKILNF</sequence>
<dbReference type="Proteomes" id="UP000051950">
    <property type="component" value="Unassembled WGS sequence"/>
</dbReference>
<comment type="caution">
    <text evidence="2">The sequence shown here is derived from an EMBL/GenBank/DDBJ whole genome shotgun (WGS) entry which is preliminary data.</text>
</comment>
<dbReference type="RefSeq" id="WP_057932659.1">
    <property type="nucleotide sequence ID" value="NZ_LMZQ01000007.1"/>
</dbReference>
<dbReference type="EMBL" id="LMZQ01000007">
    <property type="protein sequence ID" value="KRT15828.1"/>
    <property type="molecule type" value="Genomic_DNA"/>
</dbReference>
<dbReference type="InterPro" id="IPR013216">
    <property type="entry name" value="Methyltransf_11"/>
</dbReference>